<evidence type="ECO:0008006" key="3">
    <source>
        <dbReference type="Google" id="ProtNLM"/>
    </source>
</evidence>
<dbReference type="Proteomes" id="UP001152130">
    <property type="component" value="Unassembled WGS sequence"/>
</dbReference>
<comment type="caution">
    <text evidence="1">The sequence shown here is derived from an EMBL/GenBank/DDBJ whole genome shotgun (WGS) entry which is preliminary data.</text>
</comment>
<dbReference type="EMBL" id="JAPDHF010000009">
    <property type="protein sequence ID" value="KAJ4013075.1"/>
    <property type="molecule type" value="Genomic_DNA"/>
</dbReference>
<sequence length="120" mass="13830">MTFYDGQEELDNLVWDKNDEDTEAAQKQLRLTTFCQKVESFVQEKFAKQAKHITPIIVGGFNVIYRIRVEGMMPDVMLRVPCPSLVPFPGEKTMYEAATACLLAERTRLPVPRPYFFGHE</sequence>
<dbReference type="SUPFAM" id="SSF56112">
    <property type="entry name" value="Protein kinase-like (PK-like)"/>
    <property type="match status" value="1"/>
</dbReference>
<name>A0A9W8PNP2_9HYPO</name>
<protein>
    <recommendedName>
        <fullName evidence="3">Phosphotransferase</fullName>
    </recommendedName>
</protein>
<gene>
    <name evidence="1" type="ORF">NW766_006895</name>
</gene>
<keyword evidence="2" id="KW-1185">Reference proteome</keyword>
<dbReference type="AlphaFoldDB" id="A0A9W8PNP2"/>
<reference evidence="1" key="1">
    <citation type="submission" date="2022-10" db="EMBL/GenBank/DDBJ databases">
        <title>Fusarium specimens isolated from Avocado Roots.</title>
        <authorList>
            <person name="Stajich J."/>
            <person name="Roper C."/>
            <person name="Heimlech-Rivalta G."/>
        </authorList>
    </citation>
    <scope>NUCLEOTIDE SEQUENCE</scope>
    <source>
        <strain evidence="1">CF00143</strain>
    </source>
</reference>
<accession>A0A9W8PNP2</accession>
<dbReference type="InterPro" id="IPR011009">
    <property type="entry name" value="Kinase-like_dom_sf"/>
</dbReference>
<proteinExistence type="predicted"/>
<organism evidence="1 2">
    <name type="scientific">Fusarium irregulare</name>
    <dbReference type="NCBI Taxonomy" id="2494466"/>
    <lineage>
        <taxon>Eukaryota</taxon>
        <taxon>Fungi</taxon>
        <taxon>Dikarya</taxon>
        <taxon>Ascomycota</taxon>
        <taxon>Pezizomycotina</taxon>
        <taxon>Sordariomycetes</taxon>
        <taxon>Hypocreomycetidae</taxon>
        <taxon>Hypocreales</taxon>
        <taxon>Nectriaceae</taxon>
        <taxon>Fusarium</taxon>
        <taxon>Fusarium incarnatum-equiseti species complex</taxon>
    </lineage>
</organism>
<evidence type="ECO:0000313" key="2">
    <source>
        <dbReference type="Proteomes" id="UP001152130"/>
    </source>
</evidence>
<evidence type="ECO:0000313" key="1">
    <source>
        <dbReference type="EMBL" id="KAJ4013075.1"/>
    </source>
</evidence>